<dbReference type="GO" id="GO:0004527">
    <property type="term" value="F:exonuclease activity"/>
    <property type="evidence" value="ECO:0007669"/>
    <property type="project" value="UniProtKB-KW"/>
</dbReference>
<organism evidence="1 2">
    <name type="scientific">Mycoplasmopsis columboralis</name>
    <dbReference type="NCBI Taxonomy" id="171282"/>
    <lineage>
        <taxon>Bacteria</taxon>
        <taxon>Bacillati</taxon>
        <taxon>Mycoplasmatota</taxon>
        <taxon>Mycoplasmoidales</taxon>
        <taxon>Metamycoplasmataceae</taxon>
        <taxon>Mycoplasmopsis</taxon>
    </lineage>
</organism>
<keyword evidence="1" id="KW-0378">Hydrolase</keyword>
<dbReference type="Gene3D" id="3.40.50.300">
    <property type="entry name" value="P-loop containing nucleotide triphosphate hydrolases"/>
    <property type="match status" value="2"/>
</dbReference>
<dbReference type="EMBL" id="LR215039">
    <property type="protein sequence ID" value="VEU76044.1"/>
    <property type="molecule type" value="Genomic_DNA"/>
</dbReference>
<proteinExistence type="predicted"/>
<dbReference type="KEGG" id="mcou:NCTC10179_00206"/>
<dbReference type="Proteomes" id="UP000289497">
    <property type="component" value="Chromosome"/>
</dbReference>
<keyword evidence="2" id="KW-1185">Reference proteome</keyword>
<keyword evidence="1" id="KW-0269">Exonuclease</keyword>
<dbReference type="InterPro" id="IPR027417">
    <property type="entry name" value="P-loop_NTPase"/>
</dbReference>
<protein>
    <submittedName>
        <fullName evidence="1">Exonuclease V subunit alpha</fullName>
    </submittedName>
</protein>
<dbReference type="OrthoDB" id="407989at2"/>
<gene>
    <name evidence="1" type="ORF">NCTC10179_00206</name>
</gene>
<evidence type="ECO:0000313" key="2">
    <source>
        <dbReference type="Proteomes" id="UP000289497"/>
    </source>
</evidence>
<dbReference type="CDD" id="cd18809">
    <property type="entry name" value="SF1_C_RecD"/>
    <property type="match status" value="1"/>
</dbReference>
<name>A0A449B609_9BACT</name>
<dbReference type="SUPFAM" id="SSF52540">
    <property type="entry name" value="P-loop containing nucleoside triphosphate hydrolases"/>
    <property type="match status" value="2"/>
</dbReference>
<sequence length="963" mass="114460">MHYKRGYMKQNVNKSSVIHKIEEISEFIDRRFLNWKTNYDNKSCDEAKIILDQLRPFIEHIFYFWELKKENKDPYNYPFVYDDFKSIKDKCSKNRNAENPIYKVWFKFHWKLQNSVSHNYLNNEQSERLLSDYISYLLEIQNYTEVNYGLKILENISFYLEQSKEEEKHLFAISEYLKSTEIKNTFEIEDKRFVPSEFLYKVVRCIPRKYSNHKFYEVILNPFGNFYDKENNIIAFSNKLIENDYPISINFEEVKLEIYNNVQEVLFISDYEFKFPLNFFKEFIRIFHNENISNLNIFKEVGFKLEEIYNLNYKTLFELIVEDNDLWDDFIDLLLNSPYKEIQLLADSLVKTKNIITKEEFCEQTLRYLIKMVDPHIVKNQIGKTKKEILNNTFLAKKTLPFEHLPLTFSLVKHNPKYQDLINSINLKNIEHQIIAKKVIWNAQNLGYIATKISDIDLNLEELKKIVEIYNNLLWTGHKEDSKLCIKDDYIYINQNVTDLEKIIHTIKKLNSNINQENTKKLREEIINKINLNNIDDNVKKILNLFQFSSIGIIHGPAGTGKTTKISKISELLSDKRKIFLSKTHTAVRNLKNKIKIENSKFLTIDKYLKDFEKGLFTEQADIMIIDEFSCVSNKEMRRILETNNFGYLLLVGDFRQNKSIELGNWHEKVLELLSKSNNKNNILELNYIHRIKTNLLKRIRELSDALIDIKNSKKLETFLEELQKGDFSKNPENLNLKNMNNFMLLAPNYNGLFGINSLNKMAQSYNPEREVIWGIYKFKKNDPILFKYSDFLDKNIFTNLEGTIKDIKISTDNSSLEYIEFDVEVKAFVTNPGENFSIIYSLEEERMSGIRFRVYKNHPNELKNIIPFNLKYCISIHKAQSLEEDNVILFIDENSVKNIDYNIFYTAITRPKVSLSIYWTKETERKFIEKLKNDIKIILERNKIINAVLNCEESNQEKISNI</sequence>
<keyword evidence="1" id="KW-0540">Nuclease</keyword>
<reference evidence="1 2" key="1">
    <citation type="submission" date="2019-01" db="EMBL/GenBank/DDBJ databases">
        <authorList>
            <consortium name="Pathogen Informatics"/>
        </authorList>
    </citation>
    <scope>NUCLEOTIDE SEQUENCE [LARGE SCALE GENOMIC DNA]</scope>
    <source>
        <strain evidence="1 2">NCTC10179</strain>
    </source>
</reference>
<evidence type="ECO:0000313" key="1">
    <source>
        <dbReference type="EMBL" id="VEU76044.1"/>
    </source>
</evidence>
<dbReference type="AlphaFoldDB" id="A0A449B609"/>
<accession>A0A449B609</accession>
<dbReference type="Pfam" id="PF13604">
    <property type="entry name" value="AAA_30"/>
    <property type="match status" value="1"/>
</dbReference>